<keyword evidence="2" id="KW-1185">Reference proteome</keyword>
<organism evidence="1 2">
    <name type="scientific">Marinobacterium weihaiense</name>
    <dbReference type="NCBI Taxonomy" id="2851016"/>
    <lineage>
        <taxon>Bacteria</taxon>
        <taxon>Pseudomonadati</taxon>
        <taxon>Pseudomonadota</taxon>
        <taxon>Gammaproteobacteria</taxon>
        <taxon>Oceanospirillales</taxon>
        <taxon>Oceanospirillaceae</taxon>
        <taxon>Marinobacterium</taxon>
    </lineage>
</organism>
<evidence type="ECO:0000313" key="1">
    <source>
        <dbReference type="EMBL" id="MBV0932902.1"/>
    </source>
</evidence>
<name>A0ABS6M9E8_9GAMM</name>
<accession>A0ABS6M9E8</accession>
<dbReference type="EMBL" id="JAHQZT010000006">
    <property type="protein sequence ID" value="MBV0932902.1"/>
    <property type="molecule type" value="Genomic_DNA"/>
</dbReference>
<proteinExistence type="predicted"/>
<sequence>MIVRVLPQLESRAQWIAFCQREAPYCLVESPACLVDFQSHFLQLTLFGKGAPVRYTLGSRRSMDPAWQLIKRCRWSLSRLIEGLGTLEFGANVRDNELLGVHTDLSARLSFPRDPHLHAPDSSRLLAPLKTLPAHWNGQALGALLANGQFRDWRLEQEQAPLGPDAVLLDLLDHPDDWQARPSGPRLMIFCRQQPLASLIPDLDRTGAPASRTATAPALR</sequence>
<dbReference type="RefSeq" id="WP_217334331.1">
    <property type="nucleotide sequence ID" value="NZ_JAHQZT010000006.1"/>
</dbReference>
<evidence type="ECO:0000313" key="2">
    <source>
        <dbReference type="Proteomes" id="UP000755551"/>
    </source>
</evidence>
<reference evidence="1 2" key="1">
    <citation type="submission" date="2021-06" db="EMBL/GenBank/DDBJ databases">
        <title>Bacterium isolated from marine sediment.</title>
        <authorList>
            <person name="Zhu K.-L."/>
            <person name="Du Z.-J."/>
            <person name="Liang Q.-Y."/>
        </authorList>
    </citation>
    <scope>NUCLEOTIDE SEQUENCE [LARGE SCALE GENOMIC DNA]</scope>
    <source>
        <strain evidence="1 2">A346</strain>
    </source>
</reference>
<gene>
    <name evidence="1" type="ORF">KTN04_06065</name>
</gene>
<protein>
    <submittedName>
        <fullName evidence="1">Uncharacterized protein</fullName>
    </submittedName>
</protein>
<comment type="caution">
    <text evidence="1">The sequence shown here is derived from an EMBL/GenBank/DDBJ whole genome shotgun (WGS) entry which is preliminary data.</text>
</comment>
<dbReference type="Proteomes" id="UP000755551">
    <property type="component" value="Unassembled WGS sequence"/>
</dbReference>